<dbReference type="KEGG" id="pgri:PgNI_06241"/>
<evidence type="ECO:0000313" key="2">
    <source>
        <dbReference type="RefSeq" id="XP_030982691.1"/>
    </source>
</evidence>
<accession>A0A6P8B628</accession>
<protein>
    <submittedName>
        <fullName evidence="2">Uncharacterized protein</fullName>
    </submittedName>
</protein>
<dbReference type="AlphaFoldDB" id="A0A6P8B628"/>
<reference evidence="1 2" key="1">
    <citation type="journal article" date="2019" name="Mol. Biol. Evol.">
        <title>Blast fungal genomes show frequent chromosomal changes, gene gains and losses, and effector gene turnover.</title>
        <authorList>
            <person name="Gomez Luciano L.B."/>
            <person name="Jason Tsai I."/>
            <person name="Chuma I."/>
            <person name="Tosa Y."/>
            <person name="Chen Y.H."/>
            <person name="Li J.Y."/>
            <person name="Li M.Y."/>
            <person name="Jade Lu M.Y."/>
            <person name="Nakayashiki H."/>
            <person name="Li W.H."/>
        </authorList>
    </citation>
    <scope>NUCLEOTIDE SEQUENCE [LARGE SCALE GENOMIC DNA]</scope>
    <source>
        <strain evidence="1 2">NI907</strain>
    </source>
</reference>
<keyword evidence="1" id="KW-1185">Reference proteome</keyword>
<gene>
    <name evidence="2" type="ORF">PgNI_06241</name>
</gene>
<dbReference type="RefSeq" id="XP_030982691.1">
    <property type="nucleotide sequence ID" value="XM_031126267.1"/>
</dbReference>
<reference evidence="2" key="3">
    <citation type="submission" date="2025-08" db="UniProtKB">
        <authorList>
            <consortium name="RefSeq"/>
        </authorList>
    </citation>
    <scope>IDENTIFICATION</scope>
    <source>
        <strain evidence="2">NI907</strain>
    </source>
</reference>
<evidence type="ECO:0000313" key="1">
    <source>
        <dbReference type="Proteomes" id="UP000515153"/>
    </source>
</evidence>
<sequence>MIAVFKVTLDPSFVRCASDENRAARCRGTGQTKMG</sequence>
<organism evidence="1 2">
    <name type="scientific">Pyricularia grisea</name>
    <name type="common">Crabgrass-specific blast fungus</name>
    <name type="synonym">Magnaporthe grisea</name>
    <dbReference type="NCBI Taxonomy" id="148305"/>
    <lineage>
        <taxon>Eukaryota</taxon>
        <taxon>Fungi</taxon>
        <taxon>Dikarya</taxon>
        <taxon>Ascomycota</taxon>
        <taxon>Pezizomycotina</taxon>
        <taxon>Sordariomycetes</taxon>
        <taxon>Sordariomycetidae</taxon>
        <taxon>Magnaporthales</taxon>
        <taxon>Pyriculariaceae</taxon>
        <taxon>Pyricularia</taxon>
    </lineage>
</organism>
<proteinExistence type="predicted"/>
<dbReference type="Proteomes" id="UP000515153">
    <property type="component" value="Chromosome I"/>
</dbReference>
<reference evidence="2" key="2">
    <citation type="submission" date="2019-10" db="EMBL/GenBank/DDBJ databases">
        <authorList>
            <consortium name="NCBI Genome Project"/>
        </authorList>
    </citation>
    <scope>NUCLEOTIDE SEQUENCE</scope>
    <source>
        <strain evidence="2">NI907</strain>
    </source>
</reference>
<dbReference type="GeneID" id="41961176"/>
<name>A0A6P8B628_PYRGI</name>